<name>A0A1J4KEZ1_9EUKA</name>
<gene>
    <name evidence="2" type="ORF">TRFO_21482</name>
</gene>
<organism evidence="2 3">
    <name type="scientific">Tritrichomonas foetus</name>
    <dbReference type="NCBI Taxonomy" id="1144522"/>
    <lineage>
        <taxon>Eukaryota</taxon>
        <taxon>Metamonada</taxon>
        <taxon>Parabasalia</taxon>
        <taxon>Tritrichomonadida</taxon>
        <taxon>Tritrichomonadidae</taxon>
        <taxon>Tritrichomonas</taxon>
    </lineage>
</organism>
<dbReference type="Proteomes" id="UP000179807">
    <property type="component" value="Unassembled WGS sequence"/>
</dbReference>
<evidence type="ECO:0000256" key="1">
    <source>
        <dbReference type="SAM" id="Coils"/>
    </source>
</evidence>
<dbReference type="VEuPathDB" id="TrichDB:TRFO_21482"/>
<keyword evidence="1" id="KW-0175">Coiled coil</keyword>
<evidence type="ECO:0000313" key="3">
    <source>
        <dbReference type="Proteomes" id="UP000179807"/>
    </source>
</evidence>
<dbReference type="AlphaFoldDB" id="A0A1J4KEZ1"/>
<dbReference type="GeneID" id="94836702"/>
<comment type="caution">
    <text evidence="2">The sequence shown here is derived from an EMBL/GenBank/DDBJ whole genome shotgun (WGS) entry which is preliminary data.</text>
</comment>
<keyword evidence="3" id="KW-1185">Reference proteome</keyword>
<feature type="coiled-coil region" evidence="1">
    <location>
        <begin position="540"/>
        <end position="605"/>
    </location>
</feature>
<feature type="coiled-coil region" evidence="1">
    <location>
        <begin position="168"/>
        <end position="195"/>
    </location>
</feature>
<feature type="coiled-coil region" evidence="1">
    <location>
        <begin position="245"/>
        <end position="391"/>
    </location>
</feature>
<dbReference type="RefSeq" id="XP_068362730.1">
    <property type="nucleotide sequence ID" value="XM_068501998.1"/>
</dbReference>
<sequence>MELRKQKLKEDIISASSIYHSLADQLQKPVQFLRFPAENSINAEISSIFSEAASILKQSIEKEIVIPDHFYALDLQIQALKEQIDELTFDIENQQISFDETLTNARQILADQINALNKDYQTRITKLIIRNHNEEVEMENTLDVMRDNYEDQIEKEFSAQLAERNEIKKQLIQLKKDYEETNSFLNAQIMAVKEREAEFECQSFSNIRSNFNSNNGKNSNFSNRVNNLNSIERDNYTSLSSFNFNEEVERKRSEKLRLVEELNTLKSKYISEKEELLSKIDAAKKNQEKNLQRSINRQQANYERRKEQLEALFKEREKQLNKKITHVEKQNKRISQKIKKEIQENEKIVAESEVRLQNALNEINNRTESTLDSKDKEIQLLEEKNQIERDEIERSHQISLQTMKEEEAKVSSNNSYETKITQEQRQVRQQKLAQQQDRIRSFNNTDIHPLLKSPRRTESQHNLDSNIDEKVVNLEKSSNLEILSLSRAIEAVEEQYNINQQILQSELERSKRQYISISQKIENIHFECENLNTFSKIFSKIEKKEKLNDQEKTINRLTEQLNEIKKGEIPKVELAVIQNEHQKEIEQKKCELNEIKINSKKLIEKVQTSYNSQIIDEQKKRQKQLKNISLLISEAEEEIRKTKNFIENGHCRSPIREYKNLLKMKRSNNESLHEQSPRSASFQRIQMETKFQSTLPLLKQ</sequence>
<reference evidence="2" key="1">
    <citation type="submission" date="2016-10" db="EMBL/GenBank/DDBJ databases">
        <authorList>
            <person name="Benchimol M."/>
            <person name="Almeida L.G."/>
            <person name="Vasconcelos A.T."/>
            <person name="Perreira-Neves A."/>
            <person name="Rosa I.A."/>
            <person name="Tasca T."/>
            <person name="Bogo M.R."/>
            <person name="de Souza W."/>
        </authorList>
    </citation>
    <scope>NUCLEOTIDE SEQUENCE [LARGE SCALE GENOMIC DNA]</scope>
    <source>
        <strain evidence="2">K</strain>
    </source>
</reference>
<proteinExistence type="predicted"/>
<accession>A0A1J4KEZ1</accession>
<dbReference type="EMBL" id="MLAK01000635">
    <property type="protein sequence ID" value="OHT09594.1"/>
    <property type="molecule type" value="Genomic_DNA"/>
</dbReference>
<protein>
    <submittedName>
        <fullName evidence="2">Uncharacterized protein</fullName>
    </submittedName>
</protein>
<evidence type="ECO:0000313" key="2">
    <source>
        <dbReference type="EMBL" id="OHT09594.1"/>
    </source>
</evidence>